<dbReference type="EMBL" id="ACVC01000035">
    <property type="protein sequence ID" value="EFO65239.1"/>
    <property type="molecule type" value="Genomic_DNA"/>
</dbReference>
<dbReference type="PANTHER" id="PTHR12755:SF6">
    <property type="entry name" value="POLYRIBONUCLEOTIDE 5'-HYDROXYL-KINASE CLP1"/>
    <property type="match status" value="1"/>
</dbReference>
<dbReference type="Gene3D" id="3.40.50.300">
    <property type="entry name" value="P-loop containing nucleotide triphosphate hydrolases"/>
    <property type="match status" value="1"/>
</dbReference>
<keyword evidence="2" id="KW-0067">ATP-binding</keyword>
<evidence type="ECO:0000313" key="4">
    <source>
        <dbReference type="EMBL" id="EFO65239.1"/>
    </source>
</evidence>
<name>E1EWY6_GIAIA</name>
<proteinExistence type="predicted"/>
<dbReference type="InterPro" id="IPR032319">
    <property type="entry name" value="CLP1_P"/>
</dbReference>
<dbReference type="OMA" id="CDGIVEM"/>
<organism evidence="4 5">
    <name type="scientific">Giardia intestinalis (strain P15)</name>
    <name type="common">Giardia lamblia</name>
    <dbReference type="NCBI Taxonomy" id="658858"/>
    <lineage>
        <taxon>Eukaryota</taxon>
        <taxon>Metamonada</taxon>
        <taxon>Diplomonadida</taxon>
        <taxon>Hexamitidae</taxon>
        <taxon>Giardiinae</taxon>
        <taxon>Giardia</taxon>
    </lineage>
</organism>
<accession>E1EWY6</accession>
<evidence type="ECO:0000259" key="3">
    <source>
        <dbReference type="Pfam" id="PF16575"/>
    </source>
</evidence>
<dbReference type="OrthoDB" id="2405412at2759"/>
<evidence type="ECO:0000313" key="5">
    <source>
        <dbReference type="Proteomes" id="UP000008974"/>
    </source>
</evidence>
<dbReference type="InterPro" id="IPR027417">
    <property type="entry name" value="P-loop_NTPase"/>
</dbReference>
<evidence type="ECO:0000256" key="2">
    <source>
        <dbReference type="ARBA" id="ARBA00022840"/>
    </source>
</evidence>
<protein>
    <recommendedName>
        <fullName evidence="3">Clp1 P-loop domain-containing protein</fullName>
    </recommendedName>
</protein>
<dbReference type="VEuPathDB" id="GiardiaDB:GLP15_136"/>
<dbReference type="Proteomes" id="UP000008974">
    <property type="component" value="Unassembled WGS sequence"/>
</dbReference>
<dbReference type="GO" id="GO:0005634">
    <property type="term" value="C:nucleus"/>
    <property type="evidence" value="ECO:0007669"/>
    <property type="project" value="TreeGrafter"/>
</dbReference>
<evidence type="ECO:0000256" key="1">
    <source>
        <dbReference type="ARBA" id="ARBA00022741"/>
    </source>
</evidence>
<reference evidence="4 5" key="1">
    <citation type="journal article" date="2010" name="BMC Genomics">
        <title>Genome analysis and comparative genomics of a Giardia intestinalis assemblage E isolate.</title>
        <authorList>
            <person name="Jerlstrom-Hultqvist J."/>
            <person name="Franzen O."/>
            <person name="Ankarklev J."/>
            <person name="Xu F."/>
            <person name="Nohynkova E."/>
            <person name="Andersson J.O."/>
            <person name="Svard S.G."/>
            <person name="Andersson B."/>
        </authorList>
    </citation>
    <scope>NUCLEOTIDE SEQUENCE [LARGE SCALE GENOMIC DNA]</scope>
    <source>
        <strain evidence="4 5">P15</strain>
    </source>
</reference>
<dbReference type="Pfam" id="PF16575">
    <property type="entry name" value="CLP1_P"/>
    <property type="match status" value="1"/>
</dbReference>
<dbReference type="InterPro" id="IPR045116">
    <property type="entry name" value="Clp1/Grc3"/>
</dbReference>
<dbReference type="GO" id="GO:0006388">
    <property type="term" value="P:tRNA splicing, via endonucleolytic cleavage and ligation"/>
    <property type="evidence" value="ECO:0007669"/>
    <property type="project" value="TreeGrafter"/>
</dbReference>
<dbReference type="GO" id="GO:0051731">
    <property type="term" value="F:polynucleotide 5'-hydroxyl-kinase activity"/>
    <property type="evidence" value="ECO:0007669"/>
    <property type="project" value="InterPro"/>
</dbReference>
<keyword evidence="1" id="KW-0547">Nucleotide-binding</keyword>
<sequence length="607" mass="66767">MKILSHDDLFSVATLYRGEVCAITGNVVIYLLRGKVLINGAPIVAPRTLICSQIYGHVTTVSTLPAAYYGCVRETEREVSKLHRLLGEHPTLLIERFAERCISLTDDSPVTAIFVCVPLQTEIPAVYRTAAKLDSFGLYGVSLDEISHNGKSFDTLSSSIKVALEWHAACKSISVPKSILVIGPQGVGKSVFSRLLANFKTGYHQYVIFIDADCRNGESICPSVLCGSVLQSGQKSGSDFPLMGSIFNHYAPYGYTSVSSDPNSFVELVQALLRICTAYLHTLEASNENVPTIICLPVWFQGTMDTIIERCVMQLGCDGIVEMGTDTSIQILAPTDHTLLLTSWDNTKRRQRENALVFPGVYHYIVQGLQGLPGMDHFRTLRFLQSIIDFKKIGITPARSKALYYKMTGRDLICSASFVELVSQARPLQYLRIADLATLAANEPHYSMKELLYKTTSPVVELPIHLSDDAELTTIFLSHSLYNIVNKLPEPRVSWALRTIFSAMPIYLYSTKVPVTSISSVNILRFAGIGFLRNFNGLNPCIVSTLSSADMSTISAICLPHGGSFIFSSKLIRGNLEGFTINQSMSKVIGHETYGGKGPNLLATERC</sequence>
<gene>
    <name evidence="4" type="ORF">GLP15_136</name>
</gene>
<feature type="domain" description="Clp1 P-loop" evidence="3">
    <location>
        <begin position="183"/>
        <end position="328"/>
    </location>
</feature>
<dbReference type="AlphaFoldDB" id="E1EWY6"/>
<dbReference type="GO" id="GO:0005524">
    <property type="term" value="F:ATP binding"/>
    <property type="evidence" value="ECO:0007669"/>
    <property type="project" value="UniProtKB-KW"/>
</dbReference>
<dbReference type="PANTHER" id="PTHR12755">
    <property type="entry name" value="CLEAVAGE/POLYADENYLATION FACTOR IA SUBUNIT CLP1P"/>
    <property type="match status" value="1"/>
</dbReference>
<dbReference type="SUPFAM" id="SSF52540">
    <property type="entry name" value="P-loop containing nucleoside triphosphate hydrolases"/>
    <property type="match status" value="1"/>
</dbReference>
<comment type="caution">
    <text evidence="4">The sequence shown here is derived from an EMBL/GenBank/DDBJ whole genome shotgun (WGS) entry which is preliminary data.</text>
</comment>